<evidence type="ECO:0000313" key="1">
    <source>
        <dbReference type="EMBL" id="KAG9396452.1"/>
    </source>
</evidence>
<gene>
    <name evidence="1" type="ORF">J8273_2183</name>
</gene>
<organism evidence="1 2">
    <name type="scientific">Carpediemonas membranifera</name>
    <dbReference type="NCBI Taxonomy" id="201153"/>
    <lineage>
        <taxon>Eukaryota</taxon>
        <taxon>Metamonada</taxon>
        <taxon>Carpediemonas-like organisms</taxon>
        <taxon>Carpediemonas</taxon>
    </lineage>
</organism>
<name>A0A8J6BAX7_9EUKA</name>
<reference evidence="1" key="1">
    <citation type="submission" date="2021-05" db="EMBL/GenBank/DDBJ databases">
        <title>A free-living protist that lacks canonical eukaryotic 1 DNA replication and segregation systems.</title>
        <authorList>
            <person name="Salas-Leiva D.E."/>
            <person name="Tromer E.C."/>
            <person name="Curtis B.A."/>
            <person name="Jerlstrom-Hultqvist J."/>
            <person name="Kolisko M."/>
            <person name="Yi Z."/>
            <person name="Salas-Leiva J.S."/>
            <person name="Gallot-Lavallee L."/>
            <person name="Kops G.J.P.L."/>
            <person name="Archibald J.M."/>
            <person name="Simpson A.G.B."/>
            <person name="Roger A.J."/>
        </authorList>
    </citation>
    <scope>NUCLEOTIDE SEQUENCE</scope>
    <source>
        <strain evidence="1">BICM</strain>
    </source>
</reference>
<evidence type="ECO:0000313" key="2">
    <source>
        <dbReference type="Proteomes" id="UP000717585"/>
    </source>
</evidence>
<keyword evidence="2" id="KW-1185">Reference proteome</keyword>
<sequence>MQSGLQLTGHSVVSKAETLIQTREKMRELHTSIRNITVLSAALETVSRARATLSDERRHNLGTSAQSTGAIKFDASRIQRAVSLVNRVPVDAPELQGYAAGRQVKDVIADLRERIALSCIEEEKRWLSTVRGQAEELGAAILDETLRRMESTSARRARRRMLGGEASAGMETEFLSVGKVR</sequence>
<accession>A0A8J6BAX7</accession>
<proteinExistence type="predicted"/>
<comment type="caution">
    <text evidence="1">The sequence shown here is derived from an EMBL/GenBank/DDBJ whole genome shotgun (WGS) entry which is preliminary data.</text>
</comment>
<protein>
    <submittedName>
        <fullName evidence="1">Uncharacterized protein</fullName>
    </submittedName>
</protein>
<dbReference type="Proteomes" id="UP000717585">
    <property type="component" value="Unassembled WGS sequence"/>
</dbReference>
<dbReference type="AlphaFoldDB" id="A0A8J6BAX7"/>
<dbReference type="EMBL" id="JAHDYR010000006">
    <property type="protein sequence ID" value="KAG9396452.1"/>
    <property type="molecule type" value="Genomic_DNA"/>
</dbReference>